<sequence length="542" mass="64181">MTLPYLTDDCIYYILQYLQNDHSTLFKCLLVNRFWCKSTIPLLYANPFASTTEKNYLITSTLILCFNKAEILQLKNQLGLSQINNINFDNFDKEHKPLFEYPKYLKYLKNYDIFIINFVISKWFAKYIPNLPIFQIFCVDNIFPIFLQSILRQSRNIEQLDISLNLFYEESFKNFNFQNFTSNLTKLNSLSLNFHSSGTDHTVNKEIEQEFLRNIANFCTNASKLIIELPKIRRPLYQHDTSDGLIITTTTLEKLCTIIQVQNKLKMFKIWDCHSLLNDILLSLEFQKHSLVYVEFTACDFSNVSLKRFNYLYNLEYLKFEYCKGILLNQCESLNFSSFKLKELSFKRNYWNVDVTSLMIKYLGASLQRLLVETPTKSLIENISMYCPNLIFLKIRICLRVDLSVIQSFKNLRTRILSITTLYDTDKFFINLANNISINIGKIFFFSYSRNSSKFLKFKEFLENCHNRFEMISLNYIIELEFLKIVLNYIERSNNSLKVLGMMRLGKELNDEELKLLNLIKAKGVEIVRYNTIYHDLCKFAF</sequence>
<organism evidence="1 2">
    <name type="scientific">Rhizophagus irregularis</name>
    <dbReference type="NCBI Taxonomy" id="588596"/>
    <lineage>
        <taxon>Eukaryota</taxon>
        <taxon>Fungi</taxon>
        <taxon>Fungi incertae sedis</taxon>
        <taxon>Mucoromycota</taxon>
        <taxon>Glomeromycotina</taxon>
        <taxon>Glomeromycetes</taxon>
        <taxon>Glomerales</taxon>
        <taxon>Glomeraceae</taxon>
        <taxon>Rhizophagus</taxon>
    </lineage>
</organism>
<dbReference type="EMBL" id="LLXI01000706">
    <property type="protein sequence ID" value="PKY49129.1"/>
    <property type="molecule type" value="Genomic_DNA"/>
</dbReference>
<reference evidence="1 2" key="1">
    <citation type="submission" date="2015-10" db="EMBL/GenBank/DDBJ databases">
        <title>Genome analyses suggest a sexual origin of heterokaryosis in a supposedly ancient asexual fungus.</title>
        <authorList>
            <person name="Ropars J."/>
            <person name="Sedzielewska K."/>
            <person name="Noel J."/>
            <person name="Charron P."/>
            <person name="Farinelli L."/>
            <person name="Marton T."/>
            <person name="Kruger M."/>
            <person name="Pelin A."/>
            <person name="Brachmann A."/>
            <person name="Corradi N."/>
        </authorList>
    </citation>
    <scope>NUCLEOTIDE SEQUENCE [LARGE SCALE GENOMIC DNA]</scope>
    <source>
        <strain evidence="1 2">A4</strain>
    </source>
</reference>
<comment type="caution">
    <text evidence="1">The sequence shown here is derived from an EMBL/GenBank/DDBJ whole genome shotgun (WGS) entry which is preliminary data.</text>
</comment>
<evidence type="ECO:0000313" key="1">
    <source>
        <dbReference type="EMBL" id="PKY49129.1"/>
    </source>
</evidence>
<dbReference type="Proteomes" id="UP000234323">
    <property type="component" value="Unassembled WGS sequence"/>
</dbReference>
<gene>
    <name evidence="1" type="ORF">RhiirA4_545081</name>
</gene>
<name>A0A2I1GR87_9GLOM</name>
<dbReference type="VEuPathDB" id="FungiDB:RhiirFUN_016110"/>
<proteinExistence type="predicted"/>
<evidence type="ECO:0000313" key="2">
    <source>
        <dbReference type="Proteomes" id="UP000234323"/>
    </source>
</evidence>
<evidence type="ECO:0008006" key="3">
    <source>
        <dbReference type="Google" id="ProtNLM"/>
    </source>
</evidence>
<dbReference type="VEuPathDB" id="FungiDB:RhiirA1_463669"/>
<keyword evidence="2" id="KW-1185">Reference proteome</keyword>
<dbReference type="VEuPathDB" id="FungiDB:FUN_006222"/>
<dbReference type="SUPFAM" id="SSF52047">
    <property type="entry name" value="RNI-like"/>
    <property type="match status" value="1"/>
</dbReference>
<accession>A0A2I1GR87</accession>
<dbReference type="AlphaFoldDB" id="A0A2I1GR87"/>
<protein>
    <recommendedName>
        <fullName evidence="3">F-box domain-containing protein</fullName>
    </recommendedName>
</protein>